<dbReference type="VEuPathDB" id="VectorBase:ASIC013334"/>
<dbReference type="EMBL" id="KE525303">
    <property type="protein sequence ID" value="KFB45405.1"/>
    <property type="molecule type" value="Genomic_DNA"/>
</dbReference>
<reference evidence="2" key="2">
    <citation type="submission" date="2020-05" db="UniProtKB">
        <authorList>
            <consortium name="EnsemblMetazoa"/>
        </authorList>
    </citation>
    <scope>IDENTIFICATION</scope>
</reference>
<protein>
    <submittedName>
        <fullName evidence="1 2">Uncharacterized protein</fullName>
    </submittedName>
</protein>
<reference evidence="1 3" key="1">
    <citation type="journal article" date="2014" name="BMC Genomics">
        <title>Genome sequence of Anopheles sinensis provides insight into genetics basis of mosquito competence for malaria parasites.</title>
        <authorList>
            <person name="Zhou D."/>
            <person name="Zhang D."/>
            <person name="Ding G."/>
            <person name="Shi L."/>
            <person name="Hou Q."/>
            <person name="Ye Y."/>
            <person name="Xu Y."/>
            <person name="Zhou H."/>
            <person name="Xiong C."/>
            <person name="Li S."/>
            <person name="Yu J."/>
            <person name="Hong S."/>
            <person name="Yu X."/>
            <person name="Zou P."/>
            <person name="Chen C."/>
            <person name="Chang X."/>
            <person name="Wang W."/>
            <person name="Lv Y."/>
            <person name="Sun Y."/>
            <person name="Ma L."/>
            <person name="Shen B."/>
            <person name="Zhu C."/>
        </authorList>
    </citation>
    <scope>NUCLEOTIDE SEQUENCE [LARGE SCALE GENOMIC DNA]</scope>
</reference>
<accession>A0A084W5B1</accession>
<organism evidence="1">
    <name type="scientific">Anopheles sinensis</name>
    <name type="common">Mosquito</name>
    <dbReference type="NCBI Taxonomy" id="74873"/>
    <lineage>
        <taxon>Eukaryota</taxon>
        <taxon>Metazoa</taxon>
        <taxon>Ecdysozoa</taxon>
        <taxon>Arthropoda</taxon>
        <taxon>Hexapoda</taxon>
        <taxon>Insecta</taxon>
        <taxon>Pterygota</taxon>
        <taxon>Neoptera</taxon>
        <taxon>Endopterygota</taxon>
        <taxon>Diptera</taxon>
        <taxon>Nematocera</taxon>
        <taxon>Culicoidea</taxon>
        <taxon>Culicidae</taxon>
        <taxon>Anophelinae</taxon>
        <taxon>Anopheles</taxon>
    </lineage>
</organism>
<dbReference type="EnsemblMetazoa" id="ASIC013334-RA">
    <property type="protein sequence ID" value="ASIC013334-PA"/>
    <property type="gene ID" value="ASIC013334"/>
</dbReference>
<gene>
    <name evidence="1" type="ORF">ZHAS_00013334</name>
</gene>
<evidence type="ECO:0000313" key="1">
    <source>
        <dbReference type="EMBL" id="KFB45405.1"/>
    </source>
</evidence>
<dbReference type="AlphaFoldDB" id="A0A084W5B1"/>
<sequence>MASQHWRVCPWTAAWSNLVAVHTVGGGGRVVLLAALFGCMEFQPRSCVRAKQTIVAQ</sequence>
<evidence type="ECO:0000313" key="2">
    <source>
        <dbReference type="EnsemblMetazoa" id="ASIC013334-PA"/>
    </source>
</evidence>
<keyword evidence="3" id="KW-1185">Reference proteome</keyword>
<dbReference type="EMBL" id="ATLV01020569">
    <property type="status" value="NOT_ANNOTATED_CDS"/>
    <property type="molecule type" value="Genomic_DNA"/>
</dbReference>
<name>A0A084W5B1_ANOSI</name>
<proteinExistence type="predicted"/>
<evidence type="ECO:0000313" key="3">
    <source>
        <dbReference type="Proteomes" id="UP000030765"/>
    </source>
</evidence>
<dbReference type="Proteomes" id="UP000030765">
    <property type="component" value="Unassembled WGS sequence"/>
</dbReference>